<sequence length="381" mass="45605">MEVGEIFKTYPKELRLLLSLIGMDMDPELPTRLSREYPEMDWDYFLELCMHHRVYPLVYRNIRTYELTIVPEKVVMSLKQESNRNVIKMLRLTQELELVTRLLCDNNIRSLILKGPVLGKELYGDISLRTSKDLDILVPLEDLKNTDEALRTLGYVNEDAVDMKKRHHTSYYHPRKKLEVEIHWRLEPERGKEPSFDELWSRKDTCSFSNFSVDFLGREDLFFSLVSHGFRHGWFRLRWLLDIHFLVQKPIDWRAVEEMLDTYKFRLEFSQTLLLLGELFHTPMKSFSVKLVPNRKAIRFAVLAAHLISGHGRTRYHFSRKKFRYKIDLLIQLVSPRKEDIDLLRLPKALHFLYFVICPIFRVLRRISRIIPRKVRQGYRP</sequence>
<dbReference type="InterPro" id="IPR039498">
    <property type="entry name" value="NTP_transf_5"/>
</dbReference>
<evidence type="ECO:0000313" key="1">
    <source>
        <dbReference type="EMBL" id="MFD1181789.1"/>
    </source>
</evidence>
<gene>
    <name evidence="1" type="ORF">ACFQ2Z_10500</name>
</gene>
<comment type="caution">
    <text evidence="1">The sequence shown here is derived from an EMBL/GenBank/DDBJ whole genome shotgun (WGS) entry which is preliminary data.</text>
</comment>
<organism evidence="1 2">
    <name type="scientific">Paenibacillus timonensis</name>
    <dbReference type="NCBI Taxonomy" id="225915"/>
    <lineage>
        <taxon>Bacteria</taxon>
        <taxon>Bacillati</taxon>
        <taxon>Bacillota</taxon>
        <taxon>Bacilli</taxon>
        <taxon>Bacillales</taxon>
        <taxon>Paenibacillaceae</taxon>
        <taxon>Paenibacillus</taxon>
    </lineage>
</organism>
<accession>A0ABW3SAI7</accession>
<keyword evidence="2" id="KW-1185">Reference proteome</keyword>
<name>A0ABW3SAI7_9BACL</name>
<proteinExistence type="predicted"/>
<dbReference type="RefSeq" id="WP_270406686.1">
    <property type="nucleotide sequence ID" value="NZ_JAQDEO010000044.1"/>
</dbReference>
<dbReference type="Pfam" id="PF14907">
    <property type="entry name" value="NTP_transf_5"/>
    <property type="match status" value="1"/>
</dbReference>
<protein>
    <submittedName>
        <fullName evidence="1">Nucleotidyltransferase family protein</fullName>
    </submittedName>
</protein>
<evidence type="ECO:0000313" key="2">
    <source>
        <dbReference type="Proteomes" id="UP001597211"/>
    </source>
</evidence>
<reference evidence="2" key="1">
    <citation type="journal article" date="2019" name="Int. J. Syst. Evol. Microbiol.">
        <title>The Global Catalogue of Microorganisms (GCM) 10K type strain sequencing project: providing services to taxonomists for standard genome sequencing and annotation.</title>
        <authorList>
            <consortium name="The Broad Institute Genomics Platform"/>
            <consortium name="The Broad Institute Genome Sequencing Center for Infectious Disease"/>
            <person name="Wu L."/>
            <person name="Ma J."/>
        </authorList>
    </citation>
    <scope>NUCLEOTIDE SEQUENCE [LARGE SCALE GENOMIC DNA]</scope>
    <source>
        <strain evidence="2">CCUG 48216</strain>
    </source>
</reference>
<dbReference type="Proteomes" id="UP001597211">
    <property type="component" value="Unassembled WGS sequence"/>
</dbReference>
<dbReference type="EMBL" id="JBHTKZ010000016">
    <property type="protein sequence ID" value="MFD1181789.1"/>
    <property type="molecule type" value="Genomic_DNA"/>
</dbReference>